<reference evidence="3" key="1">
    <citation type="submission" date="2018-07" db="EMBL/GenBank/DDBJ databases">
        <title>Comparative genomics of catfishes provides insights into carnivory and benthic adaptation.</title>
        <authorList>
            <person name="Zhang Y."/>
            <person name="Wang D."/>
            <person name="Peng Z."/>
            <person name="Zheng S."/>
            <person name="Shao F."/>
            <person name="Tao W."/>
        </authorList>
    </citation>
    <scope>NUCLEOTIDE SEQUENCE</scope>
    <source>
        <strain evidence="3">Chongqing</strain>
    </source>
</reference>
<gene>
    <name evidence="3" type="ORF">C0J50_8888</name>
</gene>
<proteinExistence type="predicted"/>
<evidence type="ECO:0000313" key="4">
    <source>
        <dbReference type="Proteomes" id="UP001205998"/>
    </source>
</evidence>
<evidence type="ECO:0000256" key="2">
    <source>
        <dbReference type="SAM" id="Phobius"/>
    </source>
</evidence>
<dbReference type="AlphaFoldDB" id="A0AAD5ADK0"/>
<evidence type="ECO:0000256" key="1">
    <source>
        <dbReference type="SAM" id="Coils"/>
    </source>
</evidence>
<keyword evidence="1" id="KW-0175">Coiled coil</keyword>
<keyword evidence="4" id="KW-1185">Reference proteome</keyword>
<accession>A0AAD5ADK0</accession>
<dbReference type="InterPro" id="IPR013992">
    <property type="entry name" value="Adenylate_cyclase-assoc_CAP_N"/>
</dbReference>
<organism evidence="3 4">
    <name type="scientific">Silurus asotus</name>
    <name type="common">Amur catfish</name>
    <name type="synonym">Parasilurus asotus</name>
    <dbReference type="NCBI Taxonomy" id="30991"/>
    <lineage>
        <taxon>Eukaryota</taxon>
        <taxon>Metazoa</taxon>
        <taxon>Chordata</taxon>
        <taxon>Craniata</taxon>
        <taxon>Vertebrata</taxon>
        <taxon>Euteleostomi</taxon>
        <taxon>Actinopterygii</taxon>
        <taxon>Neopterygii</taxon>
        <taxon>Teleostei</taxon>
        <taxon>Ostariophysi</taxon>
        <taxon>Siluriformes</taxon>
        <taxon>Siluridae</taxon>
        <taxon>Silurus</taxon>
    </lineage>
</organism>
<feature type="transmembrane region" description="Helical" evidence="2">
    <location>
        <begin position="12"/>
        <end position="33"/>
    </location>
</feature>
<keyword evidence="2" id="KW-0812">Transmembrane</keyword>
<comment type="caution">
    <text evidence="3">The sequence shown here is derived from an EMBL/GenBank/DDBJ whole genome shotgun (WGS) entry which is preliminary data.</text>
</comment>
<dbReference type="GO" id="GO:0003779">
    <property type="term" value="F:actin binding"/>
    <property type="evidence" value="ECO:0007669"/>
    <property type="project" value="InterPro"/>
</dbReference>
<feature type="coiled-coil region" evidence="1">
    <location>
        <begin position="86"/>
        <end position="113"/>
    </location>
</feature>
<dbReference type="EMBL" id="MU557810">
    <property type="protein sequence ID" value="KAI5614749.1"/>
    <property type="molecule type" value="Genomic_DNA"/>
</dbReference>
<sequence>MNFLRELVGDDVPLRPLLFVTGAAAATAAIYWCSKRGHGEERRTEEDTSAGPVCDADGESALVQPTEVPQNQVMDSGMKEKKMERFLGLEDSVKKLEDIVKRLEDVVKRLEDIVKKKLPYSVKKKMEDSVKKMEDFMKELGEMLVVLHKDCEMKSNVREIHI</sequence>
<keyword evidence="2" id="KW-1133">Transmembrane helix</keyword>
<protein>
    <submittedName>
        <fullName evidence="3">Uncharacterized protein</fullName>
    </submittedName>
</protein>
<dbReference type="Pfam" id="PF01213">
    <property type="entry name" value="CAP_N-CM"/>
    <property type="match status" value="1"/>
</dbReference>
<dbReference type="Proteomes" id="UP001205998">
    <property type="component" value="Unassembled WGS sequence"/>
</dbReference>
<evidence type="ECO:0000313" key="3">
    <source>
        <dbReference type="EMBL" id="KAI5614749.1"/>
    </source>
</evidence>
<dbReference type="GO" id="GO:0007010">
    <property type="term" value="P:cytoskeleton organization"/>
    <property type="evidence" value="ECO:0007669"/>
    <property type="project" value="InterPro"/>
</dbReference>
<name>A0AAD5ADK0_SILAS</name>
<keyword evidence="2" id="KW-0472">Membrane</keyword>